<dbReference type="Pfam" id="PF05172">
    <property type="entry name" value="RRM_Nup35"/>
    <property type="match status" value="1"/>
</dbReference>
<feature type="compositionally biased region" description="Polar residues" evidence="13">
    <location>
        <begin position="106"/>
        <end position="131"/>
    </location>
</feature>
<evidence type="ECO:0000256" key="13">
    <source>
        <dbReference type="SAM" id="MobiDB-lite"/>
    </source>
</evidence>
<dbReference type="AlphaFoldDB" id="A0A068YEE9"/>
<evidence type="ECO:0000256" key="4">
    <source>
        <dbReference type="ARBA" id="ARBA00022448"/>
    </source>
</evidence>
<keyword evidence="8 12" id="KW-0906">Nuclear pore complex</keyword>
<dbReference type="InterPro" id="IPR012677">
    <property type="entry name" value="Nucleotide-bd_a/b_plait_sf"/>
</dbReference>
<protein>
    <recommendedName>
        <fullName evidence="3">Nucleoporin NUP35</fullName>
    </recommendedName>
    <alternativeName>
        <fullName evidence="11">35 kDa nucleoporin</fullName>
    </alternativeName>
    <alternativeName>
        <fullName evidence="10">Nucleoporin NUP53</fullName>
    </alternativeName>
</protein>
<dbReference type="GO" id="GO:0006607">
    <property type="term" value="P:NLS-bearing protein import into nucleus"/>
    <property type="evidence" value="ECO:0007669"/>
    <property type="project" value="TreeGrafter"/>
</dbReference>
<dbReference type="GO" id="GO:0017056">
    <property type="term" value="F:structural constituent of nuclear pore"/>
    <property type="evidence" value="ECO:0007669"/>
    <property type="project" value="TreeGrafter"/>
</dbReference>
<dbReference type="GO" id="GO:0044613">
    <property type="term" value="C:nuclear pore central transport channel"/>
    <property type="evidence" value="ECO:0007669"/>
    <property type="project" value="TreeGrafter"/>
</dbReference>
<reference evidence="15" key="1">
    <citation type="journal article" date="2013" name="Nature">
        <title>The genomes of four tapeworm species reveal adaptations to parasitism.</title>
        <authorList>
            <person name="Tsai I.J."/>
            <person name="Zarowiecki M."/>
            <person name="Holroyd N."/>
            <person name="Garciarrubio A."/>
            <person name="Sanchez-Flores A."/>
            <person name="Brooks K.L."/>
            <person name="Tracey A."/>
            <person name="Bobes R.J."/>
            <person name="Fragoso G."/>
            <person name="Sciutto E."/>
            <person name="Aslett M."/>
            <person name="Beasley H."/>
            <person name="Bennett H.M."/>
            <person name="Cai J."/>
            <person name="Camicia F."/>
            <person name="Clark R."/>
            <person name="Cucher M."/>
            <person name="De Silva N."/>
            <person name="Day T.A."/>
            <person name="Deplazes P."/>
            <person name="Estrada K."/>
            <person name="Fernandez C."/>
            <person name="Holland P.W."/>
            <person name="Hou J."/>
            <person name="Hu S."/>
            <person name="Huckvale T."/>
            <person name="Hung S.S."/>
            <person name="Kamenetzky L."/>
            <person name="Keane J.A."/>
            <person name="Kiss F."/>
            <person name="Koziol U."/>
            <person name="Lambert O."/>
            <person name="Liu K."/>
            <person name="Luo X."/>
            <person name="Luo Y."/>
            <person name="Macchiaroli N."/>
            <person name="Nichol S."/>
            <person name="Paps J."/>
            <person name="Parkinson J."/>
            <person name="Pouchkina-Stantcheva N."/>
            <person name="Riddiford N."/>
            <person name="Rosenzvit M."/>
            <person name="Salinas G."/>
            <person name="Wasmuth J.D."/>
            <person name="Zamanian M."/>
            <person name="Zheng Y."/>
            <person name="Cai X."/>
            <person name="Soberon X."/>
            <person name="Olson P.D."/>
            <person name="Laclette J.P."/>
            <person name="Brehm K."/>
            <person name="Berriman M."/>
            <person name="Garciarrubio A."/>
            <person name="Bobes R.J."/>
            <person name="Fragoso G."/>
            <person name="Sanchez-Flores A."/>
            <person name="Estrada K."/>
            <person name="Cevallos M.A."/>
            <person name="Morett E."/>
            <person name="Gonzalez V."/>
            <person name="Portillo T."/>
            <person name="Ochoa-Leyva A."/>
            <person name="Jose M.V."/>
            <person name="Sciutto E."/>
            <person name="Landa A."/>
            <person name="Jimenez L."/>
            <person name="Valdes V."/>
            <person name="Carrero J.C."/>
            <person name="Larralde C."/>
            <person name="Morales-Montor J."/>
            <person name="Limon-Lason J."/>
            <person name="Soberon X."/>
            <person name="Laclette J.P."/>
        </authorList>
    </citation>
    <scope>NUCLEOTIDE SEQUENCE [LARGE SCALE GENOMIC DNA]</scope>
</reference>
<sequence length="397" mass="42632">MILSLGSPSSMCSIQSPGRGGRSSEPMNVGSPSAPSSNFSSPQYLPGFLMGDSQSSCTNGHQVSPIFKSQPHLPTSHHTWVVQPRLSGLKTPPSLERSARRHAAPPTQSLWSSASQKKLLNSGNVPSASESTAKRSLLSPSQPMVIRTATDTSRFFSPFQSPSQMSTLDRSHRDGHPSAPDDESATWVTVFGYDPAQANYVLQHFAHLGTIEKYVIANGGNWMNIKYANKIQARCALNKNGRVLAGKFMIGVRRCDDLNALNSSEAVTPSSSDFMAEVKPTGVEEKSVSESHVQELFKSPPHKFDSPFVRGGARIAAATGSPRSCNRSFAGALNSPGPVRPGSGLTRHSSMRPLATPYQPPPRVQVVRSGQNQSFRAGNLQSSGLLSKALDYVFGWG</sequence>
<dbReference type="FunFam" id="3.30.70.330:FF:000095">
    <property type="entry name" value="Putative Nucleoporin NUP53"/>
    <property type="match status" value="1"/>
</dbReference>
<feature type="compositionally biased region" description="Low complexity" evidence="13">
    <location>
        <begin position="155"/>
        <end position="164"/>
    </location>
</feature>
<accession>A0A068YEE9</accession>
<dbReference type="PANTHER" id="PTHR21527:SF6">
    <property type="entry name" value="NUCLEOPORIN NUP35"/>
    <property type="match status" value="1"/>
</dbReference>
<evidence type="ECO:0000256" key="8">
    <source>
        <dbReference type="ARBA" id="ARBA00023132"/>
    </source>
</evidence>
<gene>
    <name evidence="15" type="ORF">EmuJ_001064600</name>
</gene>
<evidence type="ECO:0000256" key="9">
    <source>
        <dbReference type="ARBA" id="ARBA00023242"/>
    </source>
</evidence>
<evidence type="ECO:0000256" key="10">
    <source>
        <dbReference type="ARBA" id="ARBA00029997"/>
    </source>
</evidence>
<dbReference type="STRING" id="6211.A0A068YEE9"/>
<feature type="region of interest" description="Disordered" evidence="13">
    <location>
        <begin position="1"/>
        <end position="142"/>
    </location>
</feature>
<organism evidence="15 16">
    <name type="scientific">Echinococcus multilocularis</name>
    <name type="common">Fox tapeworm</name>
    <dbReference type="NCBI Taxonomy" id="6211"/>
    <lineage>
        <taxon>Eukaryota</taxon>
        <taxon>Metazoa</taxon>
        <taxon>Spiralia</taxon>
        <taxon>Lophotrochozoa</taxon>
        <taxon>Platyhelminthes</taxon>
        <taxon>Cestoda</taxon>
        <taxon>Eucestoda</taxon>
        <taxon>Cyclophyllidea</taxon>
        <taxon>Taeniidae</taxon>
        <taxon>Echinococcus</taxon>
    </lineage>
</organism>
<evidence type="ECO:0000256" key="12">
    <source>
        <dbReference type="PROSITE-ProRule" id="PRU00804"/>
    </source>
</evidence>
<keyword evidence="7" id="KW-0811">Translocation</keyword>
<dbReference type="OMA" id="NINRDMG"/>
<dbReference type="OrthoDB" id="3365060at2759"/>
<dbReference type="Proteomes" id="UP000017246">
    <property type="component" value="Unassembled WGS sequence"/>
</dbReference>
<dbReference type="eggNOG" id="KOG4285">
    <property type="taxonomic scope" value="Eukaryota"/>
</dbReference>
<evidence type="ECO:0000256" key="7">
    <source>
        <dbReference type="ARBA" id="ARBA00023010"/>
    </source>
</evidence>
<evidence type="ECO:0000256" key="1">
    <source>
        <dbReference type="ARBA" id="ARBA00004567"/>
    </source>
</evidence>
<comment type="similarity">
    <text evidence="2">Belongs to the Nup35 family.</text>
</comment>
<dbReference type="PANTHER" id="PTHR21527">
    <property type="entry name" value="NUCLEOPORIN NUP35"/>
    <property type="match status" value="1"/>
</dbReference>
<feature type="region of interest" description="Disordered" evidence="13">
    <location>
        <begin position="155"/>
        <end position="183"/>
    </location>
</feature>
<evidence type="ECO:0000256" key="2">
    <source>
        <dbReference type="ARBA" id="ARBA00009454"/>
    </source>
</evidence>
<dbReference type="GO" id="GO:0006999">
    <property type="term" value="P:nuclear pore organization"/>
    <property type="evidence" value="ECO:0007669"/>
    <property type="project" value="TreeGrafter"/>
</dbReference>
<evidence type="ECO:0000256" key="11">
    <source>
        <dbReference type="ARBA" id="ARBA00030250"/>
    </source>
</evidence>
<evidence type="ECO:0000313" key="15">
    <source>
        <dbReference type="EMBL" id="CDS42922.1"/>
    </source>
</evidence>
<keyword evidence="9 12" id="KW-0539">Nucleus</keyword>
<dbReference type="PROSITE" id="PS51472">
    <property type="entry name" value="RRM_NUP35"/>
    <property type="match status" value="1"/>
</dbReference>
<evidence type="ECO:0000256" key="6">
    <source>
        <dbReference type="ARBA" id="ARBA00022927"/>
    </source>
</evidence>
<feature type="region of interest" description="Disordered" evidence="13">
    <location>
        <begin position="331"/>
        <end position="362"/>
    </location>
</feature>
<feature type="compositionally biased region" description="Polar residues" evidence="13">
    <location>
        <begin position="52"/>
        <end position="62"/>
    </location>
</feature>
<dbReference type="InterPro" id="IPR035979">
    <property type="entry name" value="RBD_domain_sf"/>
</dbReference>
<reference evidence="15" key="2">
    <citation type="submission" date="2015-11" db="EMBL/GenBank/DDBJ databases">
        <authorList>
            <person name="Zhang Y."/>
            <person name="Guo Z."/>
        </authorList>
    </citation>
    <scope>NUCLEOTIDE SEQUENCE</scope>
</reference>
<dbReference type="EMBL" id="LN902842">
    <property type="protein sequence ID" value="CDS42922.1"/>
    <property type="molecule type" value="Genomic_DNA"/>
</dbReference>
<dbReference type="GO" id="GO:0005543">
    <property type="term" value="F:phospholipid binding"/>
    <property type="evidence" value="ECO:0007669"/>
    <property type="project" value="TreeGrafter"/>
</dbReference>
<keyword evidence="4 12" id="KW-0813">Transport</keyword>
<feature type="compositionally biased region" description="Low complexity" evidence="13">
    <location>
        <begin position="31"/>
        <end position="42"/>
    </location>
</feature>
<dbReference type="GO" id="GO:0003676">
    <property type="term" value="F:nucleic acid binding"/>
    <property type="evidence" value="ECO:0007669"/>
    <property type="project" value="InterPro"/>
</dbReference>
<dbReference type="SUPFAM" id="SSF54928">
    <property type="entry name" value="RNA-binding domain, RBD"/>
    <property type="match status" value="1"/>
</dbReference>
<keyword evidence="5 12" id="KW-0509">mRNA transport</keyword>
<evidence type="ECO:0000259" key="14">
    <source>
        <dbReference type="PROSITE" id="PS51472"/>
    </source>
</evidence>
<evidence type="ECO:0000256" key="5">
    <source>
        <dbReference type="ARBA" id="ARBA00022816"/>
    </source>
</evidence>
<dbReference type="InterPro" id="IPR007846">
    <property type="entry name" value="RRM_NUP35_dom"/>
</dbReference>
<keyword evidence="6" id="KW-0653">Protein transport</keyword>
<feature type="domain" description="RRM Nup35-type" evidence="14">
    <location>
        <begin position="182"/>
        <end position="262"/>
    </location>
</feature>
<dbReference type="Gene3D" id="3.30.70.330">
    <property type="match status" value="1"/>
</dbReference>
<dbReference type="GO" id="GO:0051028">
    <property type="term" value="P:mRNA transport"/>
    <property type="evidence" value="ECO:0007669"/>
    <property type="project" value="UniProtKB-UniRule"/>
</dbReference>
<comment type="subcellular location">
    <subcellularLocation>
        <location evidence="1">Nucleus</location>
        <location evidence="1">Nuclear pore complex</location>
    </subcellularLocation>
</comment>
<keyword evidence="16" id="KW-1185">Reference proteome</keyword>
<feature type="compositionally biased region" description="Polar residues" evidence="13">
    <location>
        <begin position="1"/>
        <end position="16"/>
    </location>
</feature>
<evidence type="ECO:0000313" key="16">
    <source>
        <dbReference type="Proteomes" id="UP000017246"/>
    </source>
</evidence>
<dbReference type="CDD" id="cd12441">
    <property type="entry name" value="RRM_Nup53_like"/>
    <property type="match status" value="1"/>
</dbReference>
<proteinExistence type="inferred from homology"/>
<name>A0A068YEE9_ECHMU</name>
<evidence type="ECO:0000256" key="3">
    <source>
        <dbReference type="ARBA" id="ARBA00016439"/>
    </source>
</evidence>
<dbReference type="GO" id="GO:0044615">
    <property type="term" value="C:nuclear pore nuclear basket"/>
    <property type="evidence" value="ECO:0007669"/>
    <property type="project" value="TreeGrafter"/>
</dbReference>